<keyword evidence="6 8" id="KW-1133">Transmembrane helix</keyword>
<sequence>MGKFGAFRILVYRDLQIRYAGTWLGYLWTLLDPLAMSAIYWFVFSYIVGAKSLGEQPYILFLLTGILSWTWFNGAVTDSARSLVMESKMVRSIAIPRYLWVIKSIGAKGTEFLFALPILILITIIFQAKISAALLFIPLAFVVQFLLLSGIGLILAPLTVLARDTTNILRILLRMMFYLTPIIYGLSDIPENLRTIAYLNPMTGIISMYRAGFWNDPNLITPVFFSIVISLSVFIVGVVFFKKVERSVLKEV</sequence>
<dbReference type="EMBL" id="CAEZTU010000009">
    <property type="protein sequence ID" value="CAB4572967.1"/>
    <property type="molecule type" value="Genomic_DNA"/>
</dbReference>
<proteinExistence type="predicted"/>
<comment type="subcellular location">
    <subcellularLocation>
        <location evidence="1">Cell inner membrane</location>
        <topology evidence="1">Multi-pass membrane protein</topology>
    </subcellularLocation>
</comment>
<dbReference type="Pfam" id="PF01061">
    <property type="entry name" value="ABC2_membrane"/>
    <property type="match status" value="1"/>
</dbReference>
<protein>
    <submittedName>
        <fullName evidence="10">Unannotated protein</fullName>
    </submittedName>
</protein>
<feature type="transmembrane region" description="Helical" evidence="8">
    <location>
        <begin position="132"/>
        <end position="156"/>
    </location>
</feature>
<feature type="transmembrane region" description="Helical" evidence="8">
    <location>
        <begin position="98"/>
        <end position="126"/>
    </location>
</feature>
<evidence type="ECO:0000256" key="4">
    <source>
        <dbReference type="ARBA" id="ARBA00022519"/>
    </source>
</evidence>
<reference evidence="10" key="1">
    <citation type="submission" date="2020-05" db="EMBL/GenBank/DDBJ databases">
        <authorList>
            <person name="Chiriac C."/>
            <person name="Salcher M."/>
            <person name="Ghai R."/>
            <person name="Kavagutti S V."/>
        </authorList>
    </citation>
    <scope>NUCLEOTIDE SEQUENCE</scope>
</reference>
<dbReference type="AlphaFoldDB" id="A0A6J6EA00"/>
<dbReference type="PANTHER" id="PTHR30413">
    <property type="entry name" value="INNER MEMBRANE TRANSPORT PERMEASE"/>
    <property type="match status" value="1"/>
</dbReference>
<keyword evidence="5 8" id="KW-0812">Transmembrane</keyword>
<dbReference type="PRINTS" id="PR00164">
    <property type="entry name" value="ABC2TRNSPORT"/>
</dbReference>
<evidence type="ECO:0000256" key="7">
    <source>
        <dbReference type="ARBA" id="ARBA00023136"/>
    </source>
</evidence>
<evidence type="ECO:0000256" key="8">
    <source>
        <dbReference type="SAM" id="Phobius"/>
    </source>
</evidence>
<feature type="transmembrane region" description="Helical" evidence="8">
    <location>
        <begin position="58"/>
        <end position="77"/>
    </location>
</feature>
<dbReference type="InterPro" id="IPR047817">
    <property type="entry name" value="ABC2_TM_bact-type"/>
</dbReference>
<organism evidence="10">
    <name type="scientific">freshwater metagenome</name>
    <dbReference type="NCBI Taxonomy" id="449393"/>
    <lineage>
        <taxon>unclassified sequences</taxon>
        <taxon>metagenomes</taxon>
        <taxon>ecological metagenomes</taxon>
    </lineage>
</organism>
<feature type="transmembrane region" description="Helical" evidence="8">
    <location>
        <begin position="168"/>
        <end position="186"/>
    </location>
</feature>
<evidence type="ECO:0000256" key="2">
    <source>
        <dbReference type="ARBA" id="ARBA00022448"/>
    </source>
</evidence>
<keyword evidence="4" id="KW-0997">Cell inner membrane</keyword>
<accession>A0A6J6EA00</accession>
<dbReference type="GO" id="GO:0140359">
    <property type="term" value="F:ABC-type transporter activity"/>
    <property type="evidence" value="ECO:0007669"/>
    <property type="project" value="InterPro"/>
</dbReference>
<keyword evidence="7 8" id="KW-0472">Membrane</keyword>
<evidence type="ECO:0000256" key="6">
    <source>
        <dbReference type="ARBA" id="ARBA00022989"/>
    </source>
</evidence>
<evidence type="ECO:0000256" key="3">
    <source>
        <dbReference type="ARBA" id="ARBA00022475"/>
    </source>
</evidence>
<dbReference type="PANTHER" id="PTHR30413:SF8">
    <property type="entry name" value="TRANSPORT PERMEASE PROTEIN"/>
    <property type="match status" value="1"/>
</dbReference>
<evidence type="ECO:0000256" key="1">
    <source>
        <dbReference type="ARBA" id="ARBA00004429"/>
    </source>
</evidence>
<feature type="transmembrane region" description="Helical" evidence="8">
    <location>
        <begin position="219"/>
        <end position="241"/>
    </location>
</feature>
<dbReference type="InterPro" id="IPR000412">
    <property type="entry name" value="ABC_2_transport"/>
</dbReference>
<evidence type="ECO:0000259" key="9">
    <source>
        <dbReference type="PROSITE" id="PS51012"/>
    </source>
</evidence>
<keyword evidence="2" id="KW-0813">Transport</keyword>
<dbReference type="InterPro" id="IPR013525">
    <property type="entry name" value="ABC2_TM"/>
</dbReference>
<dbReference type="PROSITE" id="PS51012">
    <property type="entry name" value="ABC_TM2"/>
    <property type="match status" value="1"/>
</dbReference>
<evidence type="ECO:0000256" key="5">
    <source>
        <dbReference type="ARBA" id="ARBA00022692"/>
    </source>
</evidence>
<gene>
    <name evidence="10" type="ORF">UFOPK1740_00374</name>
</gene>
<keyword evidence="3" id="KW-1003">Cell membrane</keyword>
<feature type="transmembrane region" description="Helical" evidence="8">
    <location>
        <begin position="21"/>
        <end position="43"/>
    </location>
</feature>
<evidence type="ECO:0000313" key="10">
    <source>
        <dbReference type="EMBL" id="CAB4572967.1"/>
    </source>
</evidence>
<dbReference type="GO" id="GO:0043190">
    <property type="term" value="C:ATP-binding cassette (ABC) transporter complex"/>
    <property type="evidence" value="ECO:0007669"/>
    <property type="project" value="InterPro"/>
</dbReference>
<name>A0A6J6EA00_9ZZZZ</name>
<dbReference type="GO" id="GO:0015920">
    <property type="term" value="P:lipopolysaccharide transport"/>
    <property type="evidence" value="ECO:0007669"/>
    <property type="project" value="TreeGrafter"/>
</dbReference>
<feature type="domain" description="ABC transmembrane type-2" evidence="9">
    <location>
        <begin position="24"/>
        <end position="244"/>
    </location>
</feature>